<comment type="similarity">
    <text evidence="6">Belongs to the anti-CBASS protein Acb1 family.</text>
</comment>
<comment type="catalytic activity">
    <reaction evidence="4">
        <text>3',3',3'-cAAG + H2O = A[3'-5']pG[3'-5']pAp[3'] + H(+)</text>
        <dbReference type="Rhea" id="RHEA:72867"/>
        <dbReference type="ChEBI" id="CHEBI:15377"/>
        <dbReference type="ChEBI" id="CHEBI:15378"/>
        <dbReference type="ChEBI" id="CHEBI:143810"/>
        <dbReference type="ChEBI" id="CHEBI:192533"/>
    </reaction>
    <physiologicalReaction direction="left-to-right" evidence="4">
        <dbReference type="Rhea" id="RHEA:72868"/>
    </physiologicalReaction>
</comment>
<organism evidence="10">
    <name type="scientific">Pantoea phage Survivor</name>
    <dbReference type="NCBI Taxonomy" id="3232176"/>
    <lineage>
        <taxon>Viruses</taxon>
        <taxon>Duplodnaviria</taxon>
        <taxon>Heunggongvirae</taxon>
        <taxon>Uroviricota</taxon>
        <taxon>Caudoviricetes</taxon>
    </lineage>
</organism>
<comment type="catalytic activity">
    <reaction evidence="3">
        <text>3',3',3'-c-tri-AMP + H2O = A[3'-5']pA[3'-5']pAp[3'] + H(+)</text>
        <dbReference type="Rhea" id="RHEA:72859"/>
        <dbReference type="ChEBI" id="CHEBI:15377"/>
        <dbReference type="ChEBI" id="CHEBI:15378"/>
        <dbReference type="ChEBI" id="CHEBI:192523"/>
        <dbReference type="ChEBI" id="CHEBI:192530"/>
    </reaction>
    <physiologicalReaction direction="left-to-right" evidence="3">
        <dbReference type="Rhea" id="RHEA:72860"/>
    </physiologicalReaction>
</comment>
<accession>A0AAU8KXT6</accession>
<keyword evidence="10" id="KW-0436">Ligase</keyword>
<protein>
    <recommendedName>
        <fullName evidence="7">Anti-CBASS protein Acb1</fullName>
    </recommendedName>
</protein>
<name>A0AAU8KXT6_9CAUD</name>
<keyword evidence="1" id="KW-0378">Hydrolase</keyword>
<evidence type="ECO:0000256" key="5">
    <source>
        <dbReference type="ARBA" id="ARBA00034283"/>
    </source>
</evidence>
<comment type="catalytic activity">
    <reaction evidence="5">
        <text>3',3'-cGAMP + H2O = G[3'-5']pAp[3'] + H(+)</text>
        <dbReference type="Rhea" id="RHEA:72831"/>
        <dbReference type="ChEBI" id="CHEBI:15377"/>
        <dbReference type="ChEBI" id="CHEBI:15378"/>
        <dbReference type="ChEBI" id="CHEBI:71501"/>
        <dbReference type="ChEBI" id="CHEBI:192497"/>
    </reaction>
    <physiologicalReaction direction="left-to-right" evidence="5">
        <dbReference type="Rhea" id="RHEA:72832"/>
    </physiologicalReaction>
</comment>
<proteinExistence type="inferred from homology"/>
<dbReference type="GO" id="GO:0016874">
    <property type="term" value="F:ligase activity"/>
    <property type="evidence" value="ECO:0007669"/>
    <property type="project" value="UniProtKB-KW"/>
</dbReference>
<evidence type="ECO:0000256" key="7">
    <source>
        <dbReference type="ARBA" id="ARBA00034343"/>
    </source>
</evidence>
<evidence type="ECO:0000256" key="6">
    <source>
        <dbReference type="ARBA" id="ARBA00034316"/>
    </source>
</evidence>
<reference evidence="10" key="1">
    <citation type="submission" date="2024-06" db="EMBL/GenBank/DDBJ databases">
        <authorList>
            <person name="Gannavaram S."/>
            <person name="Nemani S."/>
            <person name="Datta M."/>
            <person name="Picchiottino A."/>
            <person name="Mereddy A."/>
            <person name="Gannavaram N."/>
            <person name="Honeycutt C."/>
            <person name="Tran D."/>
            <person name="Choi K."/>
            <person name="Srinivasan K."/>
            <person name="Johnson A."/>
        </authorList>
    </citation>
    <scope>NUCLEOTIDE SEQUENCE</scope>
</reference>
<comment type="catalytic activity">
    <reaction evidence="8">
        <text>3',3'-cUAMP + H2O = U[3'-5']pAp[3'] + H(+)</text>
        <dbReference type="Rhea" id="RHEA:72835"/>
        <dbReference type="ChEBI" id="CHEBI:15377"/>
        <dbReference type="ChEBI" id="CHEBI:15378"/>
        <dbReference type="ChEBI" id="CHEBI:143809"/>
        <dbReference type="ChEBI" id="CHEBI:192498"/>
    </reaction>
    <physiologicalReaction direction="left-to-right" evidence="8">
        <dbReference type="Rhea" id="RHEA:72836"/>
    </physiologicalReaction>
</comment>
<dbReference type="InterPro" id="IPR056175">
    <property type="entry name" value="Acb1-like_C"/>
</dbReference>
<evidence type="ECO:0000256" key="8">
    <source>
        <dbReference type="ARBA" id="ARBA00048123"/>
    </source>
</evidence>
<dbReference type="EMBL" id="PP885733">
    <property type="protein sequence ID" value="XCN28173.1"/>
    <property type="molecule type" value="Genomic_DNA"/>
</dbReference>
<evidence type="ECO:0000256" key="1">
    <source>
        <dbReference type="ARBA" id="ARBA00022801"/>
    </source>
</evidence>
<evidence type="ECO:0000256" key="2">
    <source>
        <dbReference type="ARBA" id="ARBA00034233"/>
    </source>
</evidence>
<sequence>MKNLGYCELQVDLGSGMKLVKAIQDKLGAEIDIIPVNKLHATIMYDVRNPDVEPSKSDKVYKAKVIGVQEMGESTSRWHAAALILECEPVQDRHQKLKDEGFEHSYPDLLLHVSISYGEATGIVLPALEEMLKEGKLPGTIVLCNETWDSCKD</sequence>
<evidence type="ECO:0000256" key="3">
    <source>
        <dbReference type="ARBA" id="ARBA00034240"/>
    </source>
</evidence>
<feature type="domain" description="Anti-CBASS protein Acb1-like C-terminal" evidence="9">
    <location>
        <begin position="18"/>
        <end position="120"/>
    </location>
</feature>
<evidence type="ECO:0000313" key="10">
    <source>
        <dbReference type="EMBL" id="XCN28173.1"/>
    </source>
</evidence>
<dbReference type="Pfam" id="PF23474">
    <property type="entry name" value="Acb1"/>
    <property type="match status" value="1"/>
</dbReference>
<comment type="catalytic activity">
    <reaction evidence="2">
        <text>3',3',3'-cAAG + H2O = G[3'-5']pA[3'-5']pAp[3'] + H(+)</text>
        <dbReference type="Rhea" id="RHEA:72863"/>
        <dbReference type="ChEBI" id="CHEBI:15377"/>
        <dbReference type="ChEBI" id="CHEBI:15378"/>
        <dbReference type="ChEBI" id="CHEBI:143810"/>
        <dbReference type="ChEBI" id="CHEBI:192532"/>
    </reaction>
    <physiologicalReaction direction="left-to-right" evidence="2">
        <dbReference type="Rhea" id="RHEA:72864"/>
    </physiologicalReaction>
</comment>
<dbReference type="GO" id="GO:0016787">
    <property type="term" value="F:hydrolase activity"/>
    <property type="evidence" value="ECO:0007669"/>
    <property type="project" value="UniProtKB-KW"/>
</dbReference>
<evidence type="ECO:0000259" key="9">
    <source>
        <dbReference type="Pfam" id="PF23474"/>
    </source>
</evidence>
<evidence type="ECO:0000256" key="4">
    <source>
        <dbReference type="ARBA" id="ARBA00034244"/>
    </source>
</evidence>